<reference evidence="11 12" key="1">
    <citation type="submission" date="2017-05" db="EMBL/GenBank/DDBJ databases">
        <authorList>
            <person name="Varghese N."/>
            <person name="Submissions S."/>
        </authorList>
    </citation>
    <scope>NUCLEOTIDE SEQUENCE [LARGE SCALE GENOMIC DNA]</scope>
    <source>
        <strain evidence="11 12">DSM 16304</strain>
    </source>
</reference>
<dbReference type="InterPro" id="IPR013221">
    <property type="entry name" value="Mur_ligase_cen"/>
</dbReference>
<comment type="catalytic activity">
    <reaction evidence="7 8">
        <text>UDP-N-acetyl-alpha-D-muramoyl-L-alanine + D-glutamate + ATP = UDP-N-acetyl-alpha-D-muramoyl-L-alanyl-D-glutamate + ADP + phosphate + H(+)</text>
        <dbReference type="Rhea" id="RHEA:16429"/>
        <dbReference type="ChEBI" id="CHEBI:15378"/>
        <dbReference type="ChEBI" id="CHEBI:29986"/>
        <dbReference type="ChEBI" id="CHEBI:30616"/>
        <dbReference type="ChEBI" id="CHEBI:43474"/>
        <dbReference type="ChEBI" id="CHEBI:83898"/>
        <dbReference type="ChEBI" id="CHEBI:83900"/>
        <dbReference type="ChEBI" id="CHEBI:456216"/>
        <dbReference type="EC" id="6.3.2.9"/>
    </reaction>
</comment>
<dbReference type="PANTHER" id="PTHR43692:SF1">
    <property type="entry name" value="UDP-N-ACETYLMURAMOYLALANINE--D-GLUTAMATE LIGASE"/>
    <property type="match status" value="1"/>
</dbReference>
<accession>A0A521B037</accession>
<dbReference type="GO" id="GO:0008764">
    <property type="term" value="F:UDP-N-acetylmuramoylalanine-D-glutamate ligase activity"/>
    <property type="evidence" value="ECO:0007669"/>
    <property type="project" value="UniProtKB-UniRule"/>
</dbReference>
<dbReference type="GO" id="GO:0051301">
    <property type="term" value="P:cell division"/>
    <property type="evidence" value="ECO:0007669"/>
    <property type="project" value="UniProtKB-KW"/>
</dbReference>
<feature type="binding site" evidence="7">
    <location>
        <begin position="86"/>
        <end position="92"/>
    </location>
    <ligand>
        <name>ATP</name>
        <dbReference type="ChEBI" id="CHEBI:30616"/>
    </ligand>
</feature>
<evidence type="ECO:0000256" key="4">
    <source>
        <dbReference type="ARBA" id="ARBA00022598"/>
    </source>
</evidence>
<dbReference type="EMBL" id="FXTM01000003">
    <property type="protein sequence ID" value="SMO40443.1"/>
    <property type="molecule type" value="Genomic_DNA"/>
</dbReference>
<evidence type="ECO:0000256" key="8">
    <source>
        <dbReference type="RuleBase" id="RU003664"/>
    </source>
</evidence>
<keyword evidence="7 8" id="KW-0133">Cell shape</keyword>
<feature type="domain" description="Mur ligase central" evidence="10">
    <location>
        <begin position="84"/>
        <end position="248"/>
    </location>
</feature>
<keyword evidence="3 7" id="KW-0963">Cytoplasm</keyword>
<sequence>MKALVLGKGKSGTSAGKLLSRFGVSVTYFQDGDSLEKIDFDLAVKSPGIPNEHWLVQELRNLGIKVYGEIELAYRFSKGEIVGITGTNGKSTTTALVYETLKRNNYSAFIGGNFGIPFSDFCLDTDDNSTSVLELSSFQIEDLISFRAKVSAVLNVTPDHLNRYSSFSDYLKSKLKITGLSDIVVLNGDDENLRKLKGNKFLFFSRTSPADAYFDGTFLISDGVKIPVSELPLKGVHNVENYLASTLILRVLGLKEDEILKGFLSFKGLPHRTEVVSVVDGVTFVNDSKSTNVDSLKKALESFSSVILIAGGSDKGLDFSSLRELFRERVKHLIAIGETADRFLETFGDLIPSVKAPSMEEAVREAFNRAERGDTVLLSPGCASFDMFENFEDRGEKFKEVVKKLEVEIGK</sequence>
<dbReference type="EC" id="6.3.2.9" evidence="7 8"/>
<evidence type="ECO:0000256" key="1">
    <source>
        <dbReference type="ARBA" id="ARBA00004496"/>
    </source>
</evidence>
<dbReference type="Gene3D" id="3.90.190.20">
    <property type="entry name" value="Mur ligase, C-terminal domain"/>
    <property type="match status" value="1"/>
</dbReference>
<organism evidence="11 12">
    <name type="scientific">Balnearium lithotrophicum</name>
    <dbReference type="NCBI Taxonomy" id="223788"/>
    <lineage>
        <taxon>Bacteria</taxon>
        <taxon>Pseudomonadati</taxon>
        <taxon>Aquificota</taxon>
        <taxon>Aquificia</taxon>
        <taxon>Desulfurobacteriales</taxon>
        <taxon>Desulfurobacteriaceae</taxon>
        <taxon>Balnearium</taxon>
    </lineage>
</organism>
<dbReference type="SUPFAM" id="SSF51984">
    <property type="entry name" value="MurCD N-terminal domain"/>
    <property type="match status" value="1"/>
</dbReference>
<comment type="subcellular location">
    <subcellularLocation>
        <location evidence="1 7 8">Cytoplasm</location>
    </subcellularLocation>
</comment>
<dbReference type="GO" id="GO:0071555">
    <property type="term" value="P:cell wall organization"/>
    <property type="evidence" value="ECO:0007669"/>
    <property type="project" value="UniProtKB-KW"/>
</dbReference>
<dbReference type="GO" id="GO:0005737">
    <property type="term" value="C:cytoplasm"/>
    <property type="evidence" value="ECO:0007669"/>
    <property type="project" value="UniProtKB-SubCell"/>
</dbReference>
<comment type="similarity">
    <text evidence="7">Belongs to the MurCDEF family.</text>
</comment>
<dbReference type="InterPro" id="IPR036565">
    <property type="entry name" value="Mur-like_cat_sf"/>
</dbReference>
<keyword evidence="7 8" id="KW-0132">Cell division</keyword>
<dbReference type="GO" id="GO:0008360">
    <property type="term" value="P:regulation of cell shape"/>
    <property type="evidence" value="ECO:0007669"/>
    <property type="project" value="UniProtKB-KW"/>
</dbReference>
<evidence type="ECO:0000259" key="10">
    <source>
        <dbReference type="Pfam" id="PF08245"/>
    </source>
</evidence>
<dbReference type="NCBIfam" id="TIGR01087">
    <property type="entry name" value="murD"/>
    <property type="match status" value="1"/>
</dbReference>
<keyword evidence="7 8" id="KW-0573">Peptidoglycan synthesis</keyword>
<dbReference type="Gene3D" id="3.40.1190.10">
    <property type="entry name" value="Mur-like, catalytic domain"/>
    <property type="match status" value="1"/>
</dbReference>
<evidence type="ECO:0000256" key="3">
    <source>
        <dbReference type="ARBA" id="ARBA00022490"/>
    </source>
</evidence>
<comment type="pathway">
    <text evidence="2 7 8">Cell wall biogenesis; peptidoglycan biosynthesis.</text>
</comment>
<evidence type="ECO:0000256" key="7">
    <source>
        <dbReference type="HAMAP-Rule" id="MF_00639"/>
    </source>
</evidence>
<evidence type="ECO:0000313" key="12">
    <source>
        <dbReference type="Proteomes" id="UP000317315"/>
    </source>
</evidence>
<dbReference type="SUPFAM" id="SSF53623">
    <property type="entry name" value="MurD-like peptide ligases, catalytic domain"/>
    <property type="match status" value="1"/>
</dbReference>
<keyword evidence="5 7" id="KW-0547">Nucleotide-binding</keyword>
<name>A0A521B037_9BACT</name>
<keyword evidence="4 7" id="KW-0436">Ligase</keyword>
<dbReference type="RefSeq" id="WP_142933924.1">
    <property type="nucleotide sequence ID" value="NZ_FXTM01000003.1"/>
</dbReference>
<keyword evidence="7 8" id="KW-0961">Cell wall biogenesis/degradation</keyword>
<feature type="domain" description="Mur ligase C-terminal" evidence="9">
    <location>
        <begin position="271"/>
        <end position="380"/>
    </location>
</feature>
<dbReference type="SUPFAM" id="SSF53244">
    <property type="entry name" value="MurD-like peptide ligases, peptide-binding domain"/>
    <property type="match status" value="1"/>
</dbReference>
<dbReference type="HAMAP" id="MF_00639">
    <property type="entry name" value="MurD"/>
    <property type="match status" value="1"/>
</dbReference>
<evidence type="ECO:0000313" key="11">
    <source>
        <dbReference type="EMBL" id="SMO40443.1"/>
    </source>
</evidence>
<protein>
    <recommendedName>
        <fullName evidence="7 8">UDP-N-acetylmuramoylalanine--D-glutamate ligase</fullName>
        <ecNumber evidence="7 8">6.3.2.9</ecNumber>
    </recommendedName>
    <alternativeName>
        <fullName evidence="7">D-glutamic acid-adding enzyme</fullName>
    </alternativeName>
    <alternativeName>
        <fullName evidence="7">UDP-N-acetylmuramoyl-L-alanyl-D-glutamate synthetase</fullName>
    </alternativeName>
</protein>
<comment type="function">
    <text evidence="7 8">Cell wall formation. Catalyzes the addition of glutamate to the nucleotide precursor UDP-N-acetylmuramoyl-L-alanine (UMA).</text>
</comment>
<gene>
    <name evidence="7" type="primary">murD</name>
    <name evidence="11" type="ORF">SAMN06269117_10349</name>
</gene>
<keyword evidence="7 8" id="KW-0131">Cell cycle</keyword>
<dbReference type="Pfam" id="PF02875">
    <property type="entry name" value="Mur_ligase_C"/>
    <property type="match status" value="1"/>
</dbReference>
<dbReference type="InterPro" id="IPR004101">
    <property type="entry name" value="Mur_ligase_C"/>
</dbReference>
<dbReference type="OrthoDB" id="9809796at2"/>
<evidence type="ECO:0000256" key="5">
    <source>
        <dbReference type="ARBA" id="ARBA00022741"/>
    </source>
</evidence>
<dbReference type="GO" id="GO:0005524">
    <property type="term" value="F:ATP binding"/>
    <property type="evidence" value="ECO:0007669"/>
    <property type="project" value="UniProtKB-UniRule"/>
</dbReference>
<proteinExistence type="inferred from homology"/>
<dbReference type="AlphaFoldDB" id="A0A521B037"/>
<dbReference type="Pfam" id="PF08245">
    <property type="entry name" value="Mur_ligase_M"/>
    <property type="match status" value="1"/>
</dbReference>
<dbReference type="InterPro" id="IPR005762">
    <property type="entry name" value="MurD"/>
</dbReference>
<dbReference type="UniPathway" id="UPA00219"/>
<dbReference type="PANTHER" id="PTHR43692">
    <property type="entry name" value="UDP-N-ACETYLMURAMOYLALANINE--D-GLUTAMATE LIGASE"/>
    <property type="match status" value="1"/>
</dbReference>
<evidence type="ECO:0000256" key="2">
    <source>
        <dbReference type="ARBA" id="ARBA00004752"/>
    </source>
</evidence>
<dbReference type="GO" id="GO:0009252">
    <property type="term" value="P:peptidoglycan biosynthetic process"/>
    <property type="evidence" value="ECO:0007669"/>
    <property type="project" value="UniProtKB-UniRule"/>
</dbReference>
<keyword evidence="12" id="KW-1185">Reference proteome</keyword>
<evidence type="ECO:0000259" key="9">
    <source>
        <dbReference type="Pfam" id="PF02875"/>
    </source>
</evidence>
<keyword evidence="6 7" id="KW-0067">ATP-binding</keyword>
<dbReference type="Proteomes" id="UP000317315">
    <property type="component" value="Unassembled WGS sequence"/>
</dbReference>
<evidence type="ECO:0000256" key="6">
    <source>
        <dbReference type="ARBA" id="ARBA00022840"/>
    </source>
</evidence>
<dbReference type="InterPro" id="IPR036615">
    <property type="entry name" value="Mur_ligase_C_dom_sf"/>
</dbReference>